<dbReference type="Gene3D" id="2.120.10.80">
    <property type="entry name" value="Kelch-type beta propeller"/>
    <property type="match status" value="1"/>
</dbReference>
<keyword evidence="3" id="KW-1185">Reference proteome</keyword>
<feature type="region of interest" description="Disordered" evidence="1">
    <location>
        <begin position="618"/>
        <end position="678"/>
    </location>
</feature>
<evidence type="ECO:0000256" key="1">
    <source>
        <dbReference type="SAM" id="MobiDB-lite"/>
    </source>
</evidence>
<feature type="compositionally biased region" description="Basic and acidic residues" evidence="1">
    <location>
        <begin position="1"/>
        <end position="10"/>
    </location>
</feature>
<evidence type="ECO:0000259" key="2">
    <source>
        <dbReference type="Pfam" id="PF13422"/>
    </source>
</evidence>
<feature type="region of interest" description="Disordered" evidence="1">
    <location>
        <begin position="1"/>
        <end position="39"/>
    </location>
</feature>
<name>A0A6P6RZU0_9EIME</name>
<protein>
    <submittedName>
        <fullName evidence="4">Kelch domain-containing protein 4</fullName>
    </submittedName>
</protein>
<dbReference type="Pfam" id="PF24681">
    <property type="entry name" value="Kelch_KLHDC2_KLHL20_DRC7"/>
    <property type="match status" value="1"/>
</dbReference>
<feature type="compositionally biased region" description="Low complexity" evidence="1">
    <location>
        <begin position="524"/>
        <end position="542"/>
    </location>
</feature>
<feature type="compositionally biased region" description="Basic and acidic residues" evidence="1">
    <location>
        <begin position="329"/>
        <end position="340"/>
    </location>
</feature>
<dbReference type="PANTHER" id="PTHR46063">
    <property type="entry name" value="KELCH DOMAIN-CONTAINING PROTEIN"/>
    <property type="match status" value="1"/>
</dbReference>
<feature type="region of interest" description="Disordered" evidence="1">
    <location>
        <begin position="760"/>
        <end position="784"/>
    </location>
</feature>
<evidence type="ECO:0000313" key="4">
    <source>
        <dbReference type="RefSeq" id="XP_026192625.1"/>
    </source>
</evidence>
<gene>
    <name evidence="4" type="primary">LOC34617805</name>
</gene>
<evidence type="ECO:0000313" key="3">
    <source>
        <dbReference type="Proteomes" id="UP000515125"/>
    </source>
</evidence>
<feature type="region of interest" description="Disordered" evidence="1">
    <location>
        <begin position="485"/>
        <end position="505"/>
    </location>
</feature>
<proteinExistence type="predicted"/>
<dbReference type="GeneID" id="34617805"/>
<dbReference type="RefSeq" id="XP_026192625.1">
    <property type="nucleotide sequence ID" value="XM_026336840.1"/>
</dbReference>
<feature type="region of interest" description="Disordered" evidence="1">
    <location>
        <begin position="325"/>
        <end position="376"/>
    </location>
</feature>
<feature type="compositionally biased region" description="Acidic residues" evidence="1">
    <location>
        <begin position="647"/>
        <end position="661"/>
    </location>
</feature>
<accession>A0A6P6RZU0</accession>
<dbReference type="PANTHER" id="PTHR46063:SF1">
    <property type="entry name" value="KELCH DOMAIN-CONTAINING PROTEIN 4"/>
    <property type="match status" value="1"/>
</dbReference>
<sequence>MGGPKGSEKRAQRKAARRELQQKKAAAKEQKKRQKQGEIDGEEVPIEVLLRQLEEEERQRQINKSQIVQCKQPTPRAHASLTALPSGDLLLFGGESYDGKKVRVYGDLFKFDIEKDEWKRIEAPESPKARCSHQAVLHSDALYVFGGEFSTYYQFHHFKDFWRFDIKANTWKKILVESSAQAPSPRSGHRVGDFVFLHGGFAKIRDTHKRVQGKTFTDSWLLDLRPLSKSFSSQIPTWEKIKNSGAPPSPRTGMCSIGYKSSVIVFGGVADQDDGGTNLSSTFFNDLYSFDITKRQGTPTIATNPNAMRYNISFEAIRICVHKPAKGRAPGERRKEKEKSALCSSVEASRVEEEGNGNSESDKDSSEDEDNWEARSAKDVTAVVSSPLCAVSVARYWPWAVNLAEDALAHPSTTVQVGVLSVERHIPVKLKDFMGDSDSALDADFSSPHDKKQPQTLPEPDLLSCSLSSSNSTNTTASAAVAAPATVGSQGGNPDGTSSVASHNQQGPEVTLCACSTSVKAVRTPTAAPTTEPAASSPLSTTIAPSSAKQKPLALYSGDVPLPRLHGLLTVRGSNLVLMGGIVEIGSKEITLDDCWTLNLNKRDRWVRVLEGTMHQQEWLGADSERDSSGDEGSNSVSGGDSSDTSSSEEDEEEASSNSDDEATHGLEKRRGRMGRVREEMHRLREQFGLDDPMETPAEGEALRDFFGRTKMYWLHKASATGGAGCNSKELTRAAFELASRRFFAIREVLERMEQLVKQDAAHTEAENAGGGPKGKQSSSAPGASRPFLLRTRITLARPSSREHKKGNNAARKYVTPHGPTMQMHSLDSLWILALCIHRKALAAAAKLWTSRL</sequence>
<feature type="region of interest" description="Disordered" evidence="1">
    <location>
        <begin position="441"/>
        <end position="469"/>
    </location>
</feature>
<feature type="compositionally biased region" description="Low complexity" evidence="1">
    <location>
        <begin position="631"/>
        <end position="646"/>
    </location>
</feature>
<feature type="domain" description="DUF4110" evidence="2">
    <location>
        <begin position="690"/>
        <end position="763"/>
    </location>
</feature>
<feature type="compositionally biased region" description="Polar residues" evidence="1">
    <location>
        <begin position="495"/>
        <end position="505"/>
    </location>
</feature>
<dbReference type="OrthoDB" id="4447at2759"/>
<organism evidence="3 4">
    <name type="scientific">Cyclospora cayetanensis</name>
    <dbReference type="NCBI Taxonomy" id="88456"/>
    <lineage>
        <taxon>Eukaryota</taxon>
        <taxon>Sar</taxon>
        <taxon>Alveolata</taxon>
        <taxon>Apicomplexa</taxon>
        <taxon>Conoidasida</taxon>
        <taxon>Coccidia</taxon>
        <taxon>Eucoccidiorida</taxon>
        <taxon>Eimeriorina</taxon>
        <taxon>Eimeriidae</taxon>
        <taxon>Cyclospora</taxon>
    </lineage>
</organism>
<reference evidence="4" key="1">
    <citation type="submission" date="2025-08" db="UniProtKB">
        <authorList>
            <consortium name="RefSeq"/>
        </authorList>
    </citation>
    <scope>IDENTIFICATION</scope>
</reference>
<feature type="region of interest" description="Disordered" evidence="1">
    <location>
        <begin position="524"/>
        <end position="548"/>
    </location>
</feature>
<dbReference type="InterPro" id="IPR015915">
    <property type="entry name" value="Kelch-typ_b-propeller"/>
</dbReference>
<dbReference type="Pfam" id="PF13422">
    <property type="entry name" value="DUF4110"/>
    <property type="match status" value="1"/>
</dbReference>
<dbReference type="InterPro" id="IPR052588">
    <property type="entry name" value="Kelch_domain_protein"/>
</dbReference>
<feature type="compositionally biased region" description="Basic and acidic residues" evidence="1">
    <location>
        <begin position="17"/>
        <end position="29"/>
    </location>
</feature>
<dbReference type="Proteomes" id="UP000515125">
    <property type="component" value="Unplaced"/>
</dbReference>
<dbReference type="SUPFAM" id="SSF117281">
    <property type="entry name" value="Kelch motif"/>
    <property type="match status" value="1"/>
</dbReference>
<dbReference type="InterPro" id="IPR025183">
    <property type="entry name" value="DUF4110"/>
</dbReference>
<dbReference type="AlphaFoldDB" id="A0A6P6RZU0"/>